<protein>
    <submittedName>
        <fullName evidence="1">Uncharacterized protein</fullName>
    </submittedName>
</protein>
<name>A0ABD2PUB2_9PLAT</name>
<sequence length="534" mass="60169">MKHFSTLDDEQPACLLDHYFPSILQYGNCIDILASLDPQTSLVDSNKQIIFTNRDKTTLLANLKLCSIELKSDCLMLQEPEAEEYDDLMMVETKPLSITLHSSGEWEVNAQSPAASSSASGFSLRRFGMKPNKLFLCHIVLHIDHYEIFFNDYRMNLSEHLVPLGMIQHLLIIGKASIRAVIYGRKDVVDTASALLVQRLQHSSTKLTWIYDYQLMEGHELPSGMVRVLNKNGDEKEEDPLRDFNVRTESDLHNFKRNVALPMPSMEDSARAMKVREMRGLCAAEIETNHVLTVPQELESQSDEMEALCSFRHDSLSALVALEQGIMVNDSLCDEEIVDEMIHMSHGLSMMYLEAADSQFEHCQSLGSNFSIVTNEQQHSGSESKVLCFDTAPIRMDRVENVTYTAPTRSSLLMADKAVLWNVEQRIATSWLDLELGHDLFLYLQYTYSHAYSRTTTSHALFNNISMNGPASLESLVSVSPMLDISSTDISSEGSLREAALLHHSSVPDLGQIRRTASNWLKRKLKAAKSILNN</sequence>
<reference evidence="1 2" key="1">
    <citation type="submission" date="2024-11" db="EMBL/GenBank/DDBJ databases">
        <title>Adaptive evolution of stress response genes in parasites aligns with host niche diversity.</title>
        <authorList>
            <person name="Hahn C."/>
            <person name="Resl P."/>
        </authorList>
    </citation>
    <scope>NUCLEOTIDE SEQUENCE [LARGE SCALE GENOMIC DNA]</scope>
    <source>
        <strain evidence="1">EGGRZ-B1_66</strain>
        <tissue evidence="1">Body</tissue>
    </source>
</reference>
<accession>A0ABD2PUB2</accession>
<dbReference type="EMBL" id="JBJKFK010003035">
    <property type="protein sequence ID" value="KAL3310347.1"/>
    <property type="molecule type" value="Genomic_DNA"/>
</dbReference>
<keyword evidence="2" id="KW-1185">Reference proteome</keyword>
<gene>
    <name evidence="1" type="ORF">Ciccas_011091</name>
</gene>
<dbReference type="Proteomes" id="UP001626550">
    <property type="component" value="Unassembled WGS sequence"/>
</dbReference>
<proteinExistence type="predicted"/>
<evidence type="ECO:0000313" key="2">
    <source>
        <dbReference type="Proteomes" id="UP001626550"/>
    </source>
</evidence>
<evidence type="ECO:0000313" key="1">
    <source>
        <dbReference type="EMBL" id="KAL3310347.1"/>
    </source>
</evidence>
<dbReference type="AlphaFoldDB" id="A0ABD2PUB2"/>
<organism evidence="1 2">
    <name type="scientific">Cichlidogyrus casuarinus</name>
    <dbReference type="NCBI Taxonomy" id="1844966"/>
    <lineage>
        <taxon>Eukaryota</taxon>
        <taxon>Metazoa</taxon>
        <taxon>Spiralia</taxon>
        <taxon>Lophotrochozoa</taxon>
        <taxon>Platyhelminthes</taxon>
        <taxon>Monogenea</taxon>
        <taxon>Monopisthocotylea</taxon>
        <taxon>Dactylogyridea</taxon>
        <taxon>Ancyrocephalidae</taxon>
        <taxon>Cichlidogyrus</taxon>
    </lineage>
</organism>
<comment type="caution">
    <text evidence="1">The sequence shown here is derived from an EMBL/GenBank/DDBJ whole genome shotgun (WGS) entry which is preliminary data.</text>
</comment>